<evidence type="ECO:0000256" key="3">
    <source>
        <dbReference type="ARBA" id="ARBA00022475"/>
    </source>
</evidence>
<feature type="transmembrane region" description="Helical" evidence="9">
    <location>
        <begin position="35"/>
        <end position="54"/>
    </location>
</feature>
<dbReference type="InterPro" id="IPR001851">
    <property type="entry name" value="ABC_transp_permease"/>
</dbReference>
<dbReference type="GO" id="GO:0006865">
    <property type="term" value="P:amino acid transport"/>
    <property type="evidence" value="ECO:0007669"/>
    <property type="project" value="UniProtKB-KW"/>
</dbReference>
<name>A0A2T1HTS4_9HYPH</name>
<dbReference type="Proteomes" id="UP000239772">
    <property type="component" value="Unassembled WGS sequence"/>
</dbReference>
<dbReference type="RefSeq" id="WP_106337122.1">
    <property type="nucleotide sequence ID" value="NZ_PVZS01000010.1"/>
</dbReference>
<gene>
    <name evidence="10" type="ORF">SLNSH_11455</name>
</gene>
<evidence type="ECO:0000256" key="1">
    <source>
        <dbReference type="ARBA" id="ARBA00004651"/>
    </source>
</evidence>
<accession>A0A2T1HTS4</accession>
<sequence>MSNIVNLLLAGLATGAIYALVAIGFTLLWQTSQTINFAQGEFVMLPAFFVLAALNLKAPLWLALLIGLGASLLVLGAMFKLIIVDPMLRHGVLPLAICTMALSIFLKEGVKESYSAEASPFPSLFPSGNVSVLGAQISIQSISIFVFALAAVYLLQAFLMRTSTGRQMQATAQNPSVAKLLGIPVERMILYTFLINAALVALASFLVSPVYLAKFSAGETLGLSAFIAAIVGGFNQIRGAIAGGLLLGVVDNFAAAYVSTQYRGAVPLFLLIAVILFRPQGLFGRAEERTV</sequence>
<dbReference type="InterPro" id="IPR052157">
    <property type="entry name" value="BCAA_transport_permease"/>
</dbReference>
<keyword evidence="11" id="KW-1185">Reference proteome</keyword>
<feature type="transmembrane region" description="Helical" evidence="9">
    <location>
        <begin position="130"/>
        <end position="159"/>
    </location>
</feature>
<dbReference type="OrthoDB" id="9779023at2"/>
<feature type="transmembrane region" description="Helical" evidence="9">
    <location>
        <begin position="265"/>
        <end position="283"/>
    </location>
</feature>
<proteinExistence type="inferred from homology"/>
<dbReference type="PANTHER" id="PTHR11795">
    <property type="entry name" value="BRANCHED-CHAIN AMINO ACID TRANSPORT SYSTEM PERMEASE PROTEIN LIVH"/>
    <property type="match status" value="1"/>
</dbReference>
<protein>
    <submittedName>
        <fullName evidence="10">Branched-chain amino acid ABC transporter permease</fullName>
    </submittedName>
</protein>
<comment type="subcellular location">
    <subcellularLocation>
        <location evidence="1">Cell membrane</location>
        <topology evidence="1">Multi-pass membrane protein</topology>
    </subcellularLocation>
</comment>
<dbReference type="EMBL" id="PVZS01000010">
    <property type="protein sequence ID" value="PSC05051.1"/>
    <property type="molecule type" value="Genomic_DNA"/>
</dbReference>
<dbReference type="GO" id="GO:0022857">
    <property type="term" value="F:transmembrane transporter activity"/>
    <property type="evidence" value="ECO:0007669"/>
    <property type="project" value="InterPro"/>
</dbReference>
<evidence type="ECO:0000256" key="6">
    <source>
        <dbReference type="ARBA" id="ARBA00022989"/>
    </source>
</evidence>
<evidence type="ECO:0000256" key="2">
    <source>
        <dbReference type="ARBA" id="ARBA00022448"/>
    </source>
</evidence>
<keyword evidence="7 9" id="KW-0472">Membrane</keyword>
<evidence type="ECO:0000313" key="10">
    <source>
        <dbReference type="EMBL" id="PSC05051.1"/>
    </source>
</evidence>
<evidence type="ECO:0000256" key="5">
    <source>
        <dbReference type="ARBA" id="ARBA00022970"/>
    </source>
</evidence>
<comment type="caution">
    <text evidence="10">The sequence shown here is derived from an EMBL/GenBank/DDBJ whole genome shotgun (WGS) entry which is preliminary data.</text>
</comment>
<comment type="similarity">
    <text evidence="8">Belongs to the binding-protein-dependent transport system permease family. LivHM subfamily.</text>
</comment>
<evidence type="ECO:0000256" key="9">
    <source>
        <dbReference type="SAM" id="Phobius"/>
    </source>
</evidence>
<dbReference type="GO" id="GO:0005886">
    <property type="term" value="C:plasma membrane"/>
    <property type="evidence" value="ECO:0007669"/>
    <property type="project" value="UniProtKB-SubCell"/>
</dbReference>
<organism evidence="10 11">
    <name type="scientific">Alsobacter soli</name>
    <dbReference type="NCBI Taxonomy" id="2109933"/>
    <lineage>
        <taxon>Bacteria</taxon>
        <taxon>Pseudomonadati</taxon>
        <taxon>Pseudomonadota</taxon>
        <taxon>Alphaproteobacteria</taxon>
        <taxon>Hyphomicrobiales</taxon>
        <taxon>Alsobacteraceae</taxon>
        <taxon>Alsobacter</taxon>
    </lineage>
</organism>
<evidence type="ECO:0000256" key="7">
    <source>
        <dbReference type="ARBA" id="ARBA00023136"/>
    </source>
</evidence>
<dbReference type="AlphaFoldDB" id="A0A2T1HTS4"/>
<feature type="transmembrane region" description="Helical" evidence="9">
    <location>
        <begin position="60"/>
        <end position="79"/>
    </location>
</feature>
<feature type="transmembrane region" description="Helical" evidence="9">
    <location>
        <begin position="189"/>
        <end position="211"/>
    </location>
</feature>
<feature type="transmembrane region" description="Helical" evidence="9">
    <location>
        <begin position="6"/>
        <end position="28"/>
    </location>
</feature>
<keyword evidence="5" id="KW-0029">Amino-acid transport</keyword>
<dbReference type="CDD" id="cd06582">
    <property type="entry name" value="TM_PBP1_LivH_like"/>
    <property type="match status" value="1"/>
</dbReference>
<dbReference type="PANTHER" id="PTHR11795:SF450">
    <property type="entry name" value="ABC TRANSPORTER PERMEASE PROTEIN"/>
    <property type="match status" value="1"/>
</dbReference>
<keyword evidence="6 9" id="KW-1133">Transmembrane helix</keyword>
<evidence type="ECO:0000256" key="8">
    <source>
        <dbReference type="ARBA" id="ARBA00037998"/>
    </source>
</evidence>
<evidence type="ECO:0000313" key="11">
    <source>
        <dbReference type="Proteomes" id="UP000239772"/>
    </source>
</evidence>
<reference evidence="11" key="1">
    <citation type="submission" date="2018-03" db="EMBL/GenBank/DDBJ databases">
        <authorList>
            <person name="Sun L."/>
            <person name="Liu H."/>
            <person name="Chen W."/>
            <person name="Huang K."/>
            <person name="Liu W."/>
            <person name="Gao X."/>
        </authorList>
    </citation>
    <scope>NUCLEOTIDE SEQUENCE [LARGE SCALE GENOMIC DNA]</scope>
    <source>
        <strain evidence="11">SH9</strain>
    </source>
</reference>
<evidence type="ECO:0000256" key="4">
    <source>
        <dbReference type="ARBA" id="ARBA00022692"/>
    </source>
</evidence>
<keyword evidence="4 9" id="KW-0812">Transmembrane</keyword>
<keyword evidence="2" id="KW-0813">Transport</keyword>
<keyword evidence="3" id="KW-1003">Cell membrane</keyword>
<dbReference type="Pfam" id="PF02653">
    <property type="entry name" value="BPD_transp_2"/>
    <property type="match status" value="1"/>
</dbReference>